<comment type="subcellular location">
    <subcellularLocation>
        <location evidence="1">Endoplasmic reticulum membrane</location>
        <topology evidence="1">Single-pass type IV membrane protein</topology>
    </subcellularLocation>
</comment>
<feature type="compositionally biased region" description="Basic and acidic residues" evidence="11">
    <location>
        <begin position="393"/>
        <end position="414"/>
    </location>
</feature>
<organism evidence="13 14">
    <name type="scientific">Monosporascus cannonballus</name>
    <dbReference type="NCBI Taxonomy" id="155416"/>
    <lineage>
        <taxon>Eukaryota</taxon>
        <taxon>Fungi</taxon>
        <taxon>Dikarya</taxon>
        <taxon>Ascomycota</taxon>
        <taxon>Pezizomycotina</taxon>
        <taxon>Sordariomycetes</taxon>
        <taxon>Xylariomycetidae</taxon>
        <taxon>Xylariales</taxon>
        <taxon>Xylariales incertae sedis</taxon>
        <taxon>Monosporascus</taxon>
    </lineage>
</organism>
<comment type="caution">
    <text evidence="13">The sequence shown here is derived from an EMBL/GenBank/DDBJ whole genome shotgun (WGS) entry which is preliminary data.</text>
</comment>
<evidence type="ECO:0000256" key="6">
    <source>
        <dbReference type="ARBA" id="ARBA00022989"/>
    </source>
</evidence>
<feature type="compositionally biased region" description="Basic and acidic residues" evidence="11">
    <location>
        <begin position="429"/>
        <end position="438"/>
    </location>
</feature>
<protein>
    <recommendedName>
        <fullName evidence="12">Sec20 C-terminal domain-containing protein</fullName>
    </recommendedName>
</protein>
<dbReference type="EMBL" id="QJNS01000455">
    <property type="protein sequence ID" value="RYO77519.1"/>
    <property type="molecule type" value="Genomic_DNA"/>
</dbReference>
<dbReference type="InterPro" id="IPR056173">
    <property type="entry name" value="Sec20_C"/>
</dbReference>
<keyword evidence="2" id="KW-0813">Transport</keyword>
<evidence type="ECO:0000259" key="12">
    <source>
        <dbReference type="Pfam" id="PF03908"/>
    </source>
</evidence>
<feature type="region of interest" description="Disordered" evidence="11">
    <location>
        <begin position="329"/>
        <end position="438"/>
    </location>
</feature>
<proteinExistence type="inferred from homology"/>
<evidence type="ECO:0000313" key="13">
    <source>
        <dbReference type="EMBL" id="RYO77519.1"/>
    </source>
</evidence>
<keyword evidence="7 10" id="KW-0175">Coiled coil</keyword>
<sequence>MSPETLDKRFKDLQDRLTALQDATNQLRELIDRLANSNFRPGSVLLAAGEDDNVASELSTEINQILREQEEDLELLQEEIADIRRGKPGSELQHDRERLKDGATRLAQELQSCRSYFRKAQIAAKRNLEAAQRRERELLYASFASPRSGASSPAAQAPPLRRKQLRSAEISKDDRTVGASHDVTLSLRQTHDLMASELSRSEFAHRTLKESTKALAELSESYSNLDTLLSTSRDLLGTLFKSRKTDTWYLETSFYLLLCTIAWLIFRRWLYGPMWWLVWLPLKLLFRGAVGLSKAVAPRGSSQAESSVLDPVVGTQSVLQQARMNNEGVPTIQVGQEEPTQSRQPDDQDSMVEQVARIVESREDDAPAEPQSGARENSTEEDDSPGSDAEGETVLRDRGEDEPPNPKKRMMGEQEEKEEVASDDEVLEREEKRAKDEL</sequence>
<evidence type="ECO:0000256" key="8">
    <source>
        <dbReference type="ARBA" id="ARBA00023136"/>
    </source>
</evidence>
<evidence type="ECO:0000256" key="2">
    <source>
        <dbReference type="ARBA" id="ARBA00022448"/>
    </source>
</evidence>
<gene>
    <name evidence="13" type="ORF">DL762_009213</name>
</gene>
<feature type="domain" description="Sec20 C-terminal" evidence="12">
    <location>
        <begin position="180"/>
        <end position="268"/>
    </location>
</feature>
<reference evidence="13 14" key="1">
    <citation type="submission" date="2018-06" db="EMBL/GenBank/DDBJ databases">
        <title>Complete Genomes of Monosporascus.</title>
        <authorList>
            <person name="Robinson A.J."/>
            <person name="Natvig D.O."/>
        </authorList>
    </citation>
    <scope>NUCLEOTIDE SEQUENCE [LARGE SCALE GENOMIC DNA]</scope>
    <source>
        <strain evidence="13 14">CBS 609.92</strain>
    </source>
</reference>
<evidence type="ECO:0000256" key="1">
    <source>
        <dbReference type="ARBA" id="ARBA00004163"/>
    </source>
</evidence>
<feature type="coiled-coil region" evidence="10">
    <location>
        <begin position="10"/>
        <end position="86"/>
    </location>
</feature>
<keyword evidence="8" id="KW-0472">Membrane</keyword>
<keyword evidence="5" id="KW-0931">ER-Golgi transport</keyword>
<evidence type="ECO:0000256" key="4">
    <source>
        <dbReference type="ARBA" id="ARBA00022824"/>
    </source>
</evidence>
<evidence type="ECO:0000256" key="3">
    <source>
        <dbReference type="ARBA" id="ARBA00022692"/>
    </source>
</evidence>
<feature type="compositionally biased region" description="Acidic residues" evidence="11">
    <location>
        <begin position="415"/>
        <end position="428"/>
    </location>
</feature>
<keyword evidence="4" id="KW-0256">Endoplasmic reticulum</keyword>
<accession>A0ABY0GX77</accession>
<evidence type="ECO:0000256" key="10">
    <source>
        <dbReference type="SAM" id="Coils"/>
    </source>
</evidence>
<evidence type="ECO:0000256" key="9">
    <source>
        <dbReference type="ARBA" id="ARBA00037934"/>
    </source>
</evidence>
<dbReference type="PANTHER" id="PTHR12825">
    <property type="entry name" value="BNIP1-RELATED"/>
    <property type="match status" value="1"/>
</dbReference>
<dbReference type="Pfam" id="PF03908">
    <property type="entry name" value="Sec20"/>
    <property type="match status" value="1"/>
</dbReference>
<evidence type="ECO:0000313" key="14">
    <source>
        <dbReference type="Proteomes" id="UP000294003"/>
    </source>
</evidence>
<comment type="similarity">
    <text evidence="9">Belongs to the SEC20 family.</text>
</comment>
<keyword evidence="14" id="KW-1185">Reference proteome</keyword>
<evidence type="ECO:0000256" key="5">
    <source>
        <dbReference type="ARBA" id="ARBA00022892"/>
    </source>
</evidence>
<evidence type="ECO:0000256" key="7">
    <source>
        <dbReference type="ARBA" id="ARBA00023054"/>
    </source>
</evidence>
<dbReference type="Proteomes" id="UP000294003">
    <property type="component" value="Unassembled WGS sequence"/>
</dbReference>
<evidence type="ECO:0000256" key="11">
    <source>
        <dbReference type="SAM" id="MobiDB-lite"/>
    </source>
</evidence>
<keyword evidence="6" id="KW-1133">Transmembrane helix</keyword>
<dbReference type="PANTHER" id="PTHR12825:SF0">
    <property type="entry name" value="VESICLE TRANSPORT PROTEIN SEC20"/>
    <property type="match status" value="1"/>
</dbReference>
<keyword evidence="3" id="KW-0812">Transmembrane</keyword>
<dbReference type="InterPro" id="IPR005606">
    <property type="entry name" value="Sec20"/>
</dbReference>
<feature type="compositionally biased region" description="Acidic residues" evidence="11">
    <location>
        <begin position="379"/>
        <end position="391"/>
    </location>
</feature>
<name>A0ABY0GX77_9PEZI</name>